<protein>
    <recommendedName>
        <fullName evidence="3 6">Trehalase</fullName>
        <ecNumber evidence="2 6">3.2.1.28</ecNumber>
    </recommendedName>
    <alternativeName>
        <fullName evidence="6">Alpha-trehalose glucohydrolase</fullName>
    </alternativeName>
</protein>
<evidence type="ECO:0000256" key="5">
    <source>
        <dbReference type="ARBA" id="ARBA00023295"/>
    </source>
</evidence>
<keyword evidence="8" id="KW-0732">Signal</keyword>
<name>A0ABR1EC37_NECAM</name>
<dbReference type="InterPro" id="IPR001661">
    <property type="entry name" value="Glyco_hydro_37"/>
</dbReference>
<dbReference type="EMBL" id="JAVFWL010000006">
    <property type="protein sequence ID" value="KAK6760250.1"/>
    <property type="molecule type" value="Genomic_DNA"/>
</dbReference>
<dbReference type="Pfam" id="PF01204">
    <property type="entry name" value="Trehalase"/>
    <property type="match status" value="1"/>
</dbReference>
<dbReference type="PANTHER" id="PTHR23403:SF3">
    <property type="entry name" value="TREHALASE"/>
    <property type="match status" value="1"/>
</dbReference>
<keyword evidence="5 6" id="KW-0326">Glycosidase</keyword>
<keyword evidence="10" id="KW-1185">Reference proteome</keyword>
<keyword evidence="7" id="KW-0472">Membrane</keyword>
<proteinExistence type="inferred from homology"/>
<reference evidence="9 10" key="1">
    <citation type="submission" date="2023-08" db="EMBL/GenBank/DDBJ databases">
        <title>A Necator americanus chromosomal reference genome.</title>
        <authorList>
            <person name="Ilik V."/>
            <person name="Petrzelkova K.J."/>
            <person name="Pardy F."/>
            <person name="Fuh T."/>
            <person name="Niatou-Singa F.S."/>
            <person name="Gouil Q."/>
            <person name="Baker L."/>
            <person name="Ritchie M.E."/>
            <person name="Jex A.R."/>
            <person name="Gazzola D."/>
            <person name="Li H."/>
            <person name="Toshio Fujiwara R."/>
            <person name="Zhan B."/>
            <person name="Aroian R.V."/>
            <person name="Pafco B."/>
            <person name="Schwarz E.M."/>
        </authorList>
    </citation>
    <scope>NUCLEOTIDE SEQUENCE [LARGE SCALE GENOMIC DNA]</scope>
    <source>
        <strain evidence="9 10">Aroian</strain>
        <tissue evidence="9">Whole animal</tissue>
    </source>
</reference>
<organism evidence="9 10">
    <name type="scientific">Necator americanus</name>
    <name type="common">Human hookworm</name>
    <dbReference type="NCBI Taxonomy" id="51031"/>
    <lineage>
        <taxon>Eukaryota</taxon>
        <taxon>Metazoa</taxon>
        <taxon>Ecdysozoa</taxon>
        <taxon>Nematoda</taxon>
        <taxon>Chromadorea</taxon>
        <taxon>Rhabditida</taxon>
        <taxon>Rhabditina</taxon>
        <taxon>Rhabditomorpha</taxon>
        <taxon>Strongyloidea</taxon>
        <taxon>Ancylostomatidae</taxon>
        <taxon>Bunostominae</taxon>
        <taxon>Necator</taxon>
    </lineage>
</organism>
<evidence type="ECO:0000256" key="1">
    <source>
        <dbReference type="ARBA" id="ARBA00005615"/>
    </source>
</evidence>
<evidence type="ECO:0000256" key="7">
    <source>
        <dbReference type="SAM" id="Phobius"/>
    </source>
</evidence>
<gene>
    <name evidence="9" type="primary">Necator_chrX.g21817</name>
    <name evidence="9" type="ORF">RB195_021656</name>
</gene>
<comment type="caution">
    <text evidence="9">The sequence shown here is derived from an EMBL/GenBank/DDBJ whole genome shotgun (WGS) entry which is preliminary data.</text>
</comment>
<keyword evidence="7" id="KW-1133">Transmembrane helix</keyword>
<comment type="catalytic activity">
    <reaction evidence="6">
        <text>alpha,alpha-trehalose + H2O = alpha-D-glucose + beta-D-glucose</text>
        <dbReference type="Rhea" id="RHEA:32675"/>
        <dbReference type="ChEBI" id="CHEBI:15377"/>
        <dbReference type="ChEBI" id="CHEBI:15903"/>
        <dbReference type="ChEBI" id="CHEBI:16551"/>
        <dbReference type="ChEBI" id="CHEBI:17925"/>
        <dbReference type="EC" id="3.2.1.28"/>
    </reaction>
</comment>
<evidence type="ECO:0000313" key="10">
    <source>
        <dbReference type="Proteomes" id="UP001303046"/>
    </source>
</evidence>
<dbReference type="InterPro" id="IPR012341">
    <property type="entry name" value="6hp_glycosidase-like_sf"/>
</dbReference>
<dbReference type="PRINTS" id="PR00744">
    <property type="entry name" value="GLHYDRLASE37"/>
</dbReference>
<dbReference type="PANTHER" id="PTHR23403">
    <property type="entry name" value="TREHALASE"/>
    <property type="match status" value="1"/>
</dbReference>
<sequence length="648" mass="75576">MISSFISFFLIFLLCHVSFAYHIANNRQIHTNYNFDTVSSIQSPFEVNCTISLCGGDLAPIYCHGDILSTAWRFGLQDLCPGARMRFSAKQILENFQKLKYPIEKEEFRDFCGNNFEDAPYLKNVTLPDFKIWPHFFDSIRRKDHLKLAKSLHSLWNKLSREFVRDVHLNTSFYPIVPVNNAFIVPGGKFQIFFYWDSYWILKGLYLSELVRTAKGMIQNFADIIDKHGFIPNSGSIQLSRRSQPPMFVQMVKDYFNVTKNVETLRRWIPFMDREMQWWINKRSVEIDLPSKRTAFVYLYRTETNCPRPENFLSDYYLGLNSTDPMSSWTAMASACESGWDFSSRWFDHEGERQYAKVTIRTQTIVPVDLNVYMALNMRFLADSHTLLGNHSMATWYRDKYDNLLFDINALFWNMEEGVWFDYDLHKRKQRSEFYPSNVFPLLLAEMEPQADNVYNYLERIDVFRYPGGVPSTMPVKSTEQWDFPNVWAPTQHFFIRSLLTSKHPGLQQRALDEADKFVTTVFNGLFNPQRGMPSGVWEKYDARSSEGKPGGGGEYVVQEGFGWTNGVVMDLINLISTHDVSIKSTEMNLFGEPERAGFVIVAIFFLLLLATWFASCGLYGYFWFPRQRVVQGEERSSRHLLEESDSD</sequence>
<dbReference type="Gene3D" id="1.50.10.10">
    <property type="match status" value="1"/>
</dbReference>
<evidence type="ECO:0000256" key="4">
    <source>
        <dbReference type="ARBA" id="ARBA00022801"/>
    </source>
</evidence>
<dbReference type="EC" id="3.2.1.28" evidence="2 6"/>
<dbReference type="PROSITE" id="PS00928">
    <property type="entry name" value="TREHALASE_2"/>
    <property type="match status" value="1"/>
</dbReference>
<evidence type="ECO:0000256" key="8">
    <source>
        <dbReference type="SAM" id="SignalP"/>
    </source>
</evidence>
<dbReference type="SUPFAM" id="SSF48208">
    <property type="entry name" value="Six-hairpin glycosidases"/>
    <property type="match status" value="1"/>
</dbReference>
<dbReference type="InterPro" id="IPR008928">
    <property type="entry name" value="6-hairpin_glycosidase_sf"/>
</dbReference>
<dbReference type="InterPro" id="IPR018232">
    <property type="entry name" value="Glyco_hydro_37_CS"/>
</dbReference>
<evidence type="ECO:0000256" key="6">
    <source>
        <dbReference type="RuleBase" id="RU361180"/>
    </source>
</evidence>
<dbReference type="Proteomes" id="UP001303046">
    <property type="component" value="Unassembled WGS sequence"/>
</dbReference>
<evidence type="ECO:0000256" key="3">
    <source>
        <dbReference type="ARBA" id="ARBA00019905"/>
    </source>
</evidence>
<keyword evidence="7" id="KW-0812">Transmembrane</keyword>
<evidence type="ECO:0000313" key="9">
    <source>
        <dbReference type="EMBL" id="KAK6760250.1"/>
    </source>
</evidence>
<accession>A0ABR1EC37</accession>
<feature type="transmembrane region" description="Helical" evidence="7">
    <location>
        <begin position="597"/>
        <end position="623"/>
    </location>
</feature>
<evidence type="ECO:0000256" key="2">
    <source>
        <dbReference type="ARBA" id="ARBA00012757"/>
    </source>
</evidence>
<feature type="signal peptide" evidence="8">
    <location>
        <begin position="1"/>
        <end position="20"/>
    </location>
</feature>
<feature type="chain" id="PRO_5046499256" description="Trehalase" evidence="8">
    <location>
        <begin position="21"/>
        <end position="648"/>
    </location>
</feature>
<comment type="similarity">
    <text evidence="1 6">Belongs to the glycosyl hydrolase 37 family.</text>
</comment>
<keyword evidence="4 6" id="KW-0378">Hydrolase</keyword>